<comment type="caution">
    <text evidence="1">The sequence shown here is derived from an EMBL/GenBank/DDBJ whole genome shotgun (WGS) entry which is preliminary data.</text>
</comment>
<dbReference type="Proteomes" id="UP001177023">
    <property type="component" value="Unassembled WGS sequence"/>
</dbReference>
<dbReference type="AlphaFoldDB" id="A0AA36CW26"/>
<accession>A0AA36CW26</accession>
<feature type="non-terminal residue" evidence="1">
    <location>
        <position position="1"/>
    </location>
</feature>
<protein>
    <submittedName>
        <fullName evidence="1">Uncharacterized protein</fullName>
    </submittedName>
</protein>
<evidence type="ECO:0000313" key="2">
    <source>
        <dbReference type="Proteomes" id="UP001177023"/>
    </source>
</evidence>
<proteinExistence type="predicted"/>
<evidence type="ECO:0000313" key="1">
    <source>
        <dbReference type="EMBL" id="CAJ0575422.1"/>
    </source>
</evidence>
<dbReference type="EMBL" id="CATQJA010002637">
    <property type="protein sequence ID" value="CAJ0575422.1"/>
    <property type="molecule type" value="Genomic_DNA"/>
</dbReference>
<keyword evidence="2" id="KW-1185">Reference proteome</keyword>
<sequence length="89" mass="9695">MYLGLQHALAGVLVKNLRERGPNGEKLPNEKLVRRKGTMAHWLRPRDAIHNTTIEPIDVCEGFEILEESCAAAAAAAWTASSDARGDAN</sequence>
<gene>
    <name evidence="1" type="ORF">MSPICULIGERA_LOCUS13733</name>
</gene>
<organism evidence="1 2">
    <name type="scientific">Mesorhabditis spiculigera</name>
    <dbReference type="NCBI Taxonomy" id="96644"/>
    <lineage>
        <taxon>Eukaryota</taxon>
        <taxon>Metazoa</taxon>
        <taxon>Ecdysozoa</taxon>
        <taxon>Nematoda</taxon>
        <taxon>Chromadorea</taxon>
        <taxon>Rhabditida</taxon>
        <taxon>Rhabditina</taxon>
        <taxon>Rhabditomorpha</taxon>
        <taxon>Rhabditoidea</taxon>
        <taxon>Rhabditidae</taxon>
        <taxon>Mesorhabditinae</taxon>
        <taxon>Mesorhabditis</taxon>
    </lineage>
</organism>
<reference evidence="1" key="1">
    <citation type="submission" date="2023-06" db="EMBL/GenBank/DDBJ databases">
        <authorList>
            <person name="Delattre M."/>
        </authorList>
    </citation>
    <scope>NUCLEOTIDE SEQUENCE</scope>
    <source>
        <strain evidence="1">AF72</strain>
    </source>
</reference>
<name>A0AA36CW26_9BILA</name>